<gene>
    <name evidence="2" type="ORF">J0B03_00950</name>
</gene>
<dbReference type="AlphaFoldDB" id="A0A975AHJ8"/>
<evidence type="ECO:0000313" key="3">
    <source>
        <dbReference type="Proteomes" id="UP000663499"/>
    </source>
</evidence>
<dbReference type="Pfam" id="PF01248">
    <property type="entry name" value="Ribosomal_L7Ae"/>
    <property type="match status" value="1"/>
</dbReference>
<organism evidence="2 3">
    <name type="scientific">Alkalibacter rhizosphaerae</name>
    <dbReference type="NCBI Taxonomy" id="2815577"/>
    <lineage>
        <taxon>Bacteria</taxon>
        <taxon>Bacillati</taxon>
        <taxon>Bacillota</taxon>
        <taxon>Clostridia</taxon>
        <taxon>Eubacteriales</taxon>
        <taxon>Eubacteriaceae</taxon>
        <taxon>Alkalibacter</taxon>
    </lineage>
</organism>
<dbReference type="KEGG" id="alka:J0B03_00950"/>
<dbReference type="NCBIfam" id="NF004078">
    <property type="entry name" value="PRK05583.1"/>
    <property type="match status" value="1"/>
</dbReference>
<dbReference type="RefSeq" id="WP_207300030.1">
    <property type="nucleotide sequence ID" value="NZ_CP071444.1"/>
</dbReference>
<dbReference type="Proteomes" id="UP000663499">
    <property type="component" value="Chromosome"/>
</dbReference>
<evidence type="ECO:0000313" key="2">
    <source>
        <dbReference type="EMBL" id="QSX08689.1"/>
    </source>
</evidence>
<feature type="domain" description="Ribosomal protein eL8/eL30/eS12/Gadd45" evidence="1">
    <location>
        <begin position="6"/>
        <end position="95"/>
    </location>
</feature>
<proteinExistence type="predicted"/>
<dbReference type="InterPro" id="IPR004038">
    <property type="entry name" value="Ribosomal_eL8/eL30/eS12/Gad45"/>
</dbReference>
<dbReference type="EMBL" id="CP071444">
    <property type="protein sequence ID" value="QSX08689.1"/>
    <property type="molecule type" value="Genomic_DNA"/>
</dbReference>
<name>A0A975AHJ8_9FIRM</name>
<evidence type="ECO:0000259" key="1">
    <source>
        <dbReference type="Pfam" id="PF01248"/>
    </source>
</evidence>
<dbReference type="Gene3D" id="3.30.1330.30">
    <property type="match status" value="1"/>
</dbReference>
<accession>A0A975AHJ8</accession>
<dbReference type="SUPFAM" id="SSF55315">
    <property type="entry name" value="L30e-like"/>
    <property type="match status" value="1"/>
</dbReference>
<sequence>MEENKFYRFIGIAKKSGAVVSGDHMVEKELNRGTLRLVVVATDTSIRIRNKYERFCKELSIPMRIAGTKEVLGKAIGRDQAAVLGFKDKNQSENLIKLHENTIETGGVL</sequence>
<keyword evidence="3" id="KW-1185">Reference proteome</keyword>
<dbReference type="InterPro" id="IPR029064">
    <property type="entry name" value="Ribosomal_eL30-like_sf"/>
</dbReference>
<protein>
    <submittedName>
        <fullName evidence="2">Ribosomal L7Ae/L30e/S12e/Gadd45 family protein</fullName>
    </submittedName>
</protein>
<reference evidence="2" key="1">
    <citation type="submission" date="2021-03" db="EMBL/GenBank/DDBJ databases">
        <title>Alkalibacter marinus sp. nov., isolated from tidal flat sediment.</title>
        <authorList>
            <person name="Namirimu T."/>
            <person name="Yang J.-A."/>
            <person name="Yang S.-H."/>
            <person name="Kim Y.-J."/>
            <person name="Kwon K.K."/>
        </authorList>
    </citation>
    <scope>NUCLEOTIDE SEQUENCE</scope>
    <source>
        <strain evidence="2">ES005</strain>
    </source>
</reference>